<evidence type="ECO:0000313" key="3">
    <source>
        <dbReference type="EMBL" id="KAK9676966.1"/>
    </source>
</evidence>
<dbReference type="PANTHER" id="PTHR36386:SF1">
    <property type="entry name" value="OS06G0683900 PROTEIN"/>
    <property type="match status" value="1"/>
</dbReference>
<keyword evidence="1" id="KW-0175">Coiled coil</keyword>
<comment type="caution">
    <text evidence="3">The sequence shown here is derived from an EMBL/GenBank/DDBJ whole genome shotgun (WGS) entry which is preliminary data.</text>
</comment>
<feature type="coiled-coil region" evidence="1">
    <location>
        <begin position="105"/>
        <end position="139"/>
    </location>
</feature>
<reference evidence="3" key="1">
    <citation type="submission" date="2024-03" db="EMBL/GenBank/DDBJ databases">
        <title>WGS assembly of Saponaria officinalis var. Norfolk2.</title>
        <authorList>
            <person name="Jenkins J."/>
            <person name="Shu S."/>
            <person name="Grimwood J."/>
            <person name="Barry K."/>
            <person name="Goodstein D."/>
            <person name="Schmutz J."/>
            <person name="Leebens-Mack J."/>
            <person name="Osbourn A."/>
        </authorList>
    </citation>
    <scope>NUCLEOTIDE SEQUENCE [LARGE SCALE GENOMIC DNA]</scope>
    <source>
        <strain evidence="3">JIC</strain>
    </source>
</reference>
<sequence>MSVAQNPEMISVKDVQMWNNAAFDDADDEDETSNVLKFSWSNINPMSSINVSNQSFDSDCTKENLSPSSAAFGKQPLNLRNDCNNVAVSVVPKSVLKERDCGGEGRNFDIEIEEIEKEISRLSKRLEFLRAEKKKMIDAKVVEKRGRIMASKFMDVAKQGVRISDEERKREELMNVSGKPKTPRRGVSLGPAEIMRGMRRGVSLGPSEIWSGTRLKNSGRQEITPMQPSANRRKSCYWKLQDIDELRVTKERGKSMSVSPKSRGKSVSKPQVPVKAATTIGVRKTVKKEEGLMSSIEPKKLFVKDGEKSVSCKKPLKSGRVVASRYNQIMSGGSSALKELRKRSWPENEEEIRRSEKKRVSLVTKSGVEKSVTESRVKKLWDVPNEVSVQKNVDHKTPLSVTKILEVVPRIKTFRSVVESPRDSGPAKRVSELVGKKSLFSMDDGGENPDDENVCQALDFEEEQVVKEYPKIRVLRCINESPRNSGAAKRVSQLVGRKPFFAADDDDDIPVFSFEEEEEEEK</sequence>
<dbReference type="AlphaFoldDB" id="A0AAW1HL14"/>
<evidence type="ECO:0000256" key="2">
    <source>
        <dbReference type="SAM" id="MobiDB-lite"/>
    </source>
</evidence>
<evidence type="ECO:0000313" key="4">
    <source>
        <dbReference type="Proteomes" id="UP001443914"/>
    </source>
</evidence>
<protein>
    <submittedName>
        <fullName evidence="3">Uncharacterized protein</fullName>
    </submittedName>
</protein>
<dbReference type="PANTHER" id="PTHR36386">
    <property type="entry name" value="OS06G0683900 PROTEIN"/>
    <property type="match status" value="1"/>
</dbReference>
<feature type="region of interest" description="Disordered" evidence="2">
    <location>
        <begin position="251"/>
        <end position="272"/>
    </location>
</feature>
<dbReference type="EMBL" id="JBDFQZ010000011">
    <property type="protein sequence ID" value="KAK9676966.1"/>
    <property type="molecule type" value="Genomic_DNA"/>
</dbReference>
<proteinExistence type="predicted"/>
<name>A0AAW1HL14_SAPOF</name>
<evidence type="ECO:0000256" key="1">
    <source>
        <dbReference type="SAM" id="Coils"/>
    </source>
</evidence>
<organism evidence="3 4">
    <name type="scientific">Saponaria officinalis</name>
    <name type="common">Common soapwort</name>
    <name type="synonym">Lychnis saponaria</name>
    <dbReference type="NCBI Taxonomy" id="3572"/>
    <lineage>
        <taxon>Eukaryota</taxon>
        <taxon>Viridiplantae</taxon>
        <taxon>Streptophyta</taxon>
        <taxon>Embryophyta</taxon>
        <taxon>Tracheophyta</taxon>
        <taxon>Spermatophyta</taxon>
        <taxon>Magnoliopsida</taxon>
        <taxon>eudicotyledons</taxon>
        <taxon>Gunneridae</taxon>
        <taxon>Pentapetalae</taxon>
        <taxon>Caryophyllales</taxon>
        <taxon>Caryophyllaceae</taxon>
        <taxon>Caryophylleae</taxon>
        <taxon>Saponaria</taxon>
    </lineage>
</organism>
<keyword evidence="4" id="KW-1185">Reference proteome</keyword>
<accession>A0AAW1HL14</accession>
<gene>
    <name evidence="3" type="ORF">RND81_11G112800</name>
</gene>
<dbReference type="Proteomes" id="UP001443914">
    <property type="component" value="Unassembled WGS sequence"/>
</dbReference>